<dbReference type="InterPro" id="IPR029044">
    <property type="entry name" value="Nucleotide-diphossugar_trans"/>
</dbReference>
<dbReference type="Proteomes" id="UP000479938">
    <property type="component" value="Unassembled WGS sequence"/>
</dbReference>
<feature type="domain" description="Glycosyltransferase 2-like" evidence="1">
    <location>
        <begin position="6"/>
        <end position="132"/>
    </location>
</feature>
<accession>A0A6J4GXK2</accession>
<name>A0A6J4GXK2_9FLAO</name>
<dbReference type="RefSeq" id="WP_173973269.1">
    <property type="nucleotide sequence ID" value="NZ_CADCSU010000212.1"/>
</dbReference>
<dbReference type="Pfam" id="PF00535">
    <property type="entry name" value="Glycos_transf_2"/>
    <property type="match status" value="1"/>
</dbReference>
<dbReference type="SUPFAM" id="SSF53448">
    <property type="entry name" value="Nucleotide-diphospho-sugar transferases"/>
    <property type="match status" value="1"/>
</dbReference>
<gene>
    <name evidence="2" type="primary">arnC_6</name>
    <name evidence="2" type="ORF">FLA105534_04822</name>
</gene>
<organism evidence="2 3">
    <name type="scientific">Flavobacterium bizetiae</name>
    <dbReference type="NCBI Taxonomy" id="2704140"/>
    <lineage>
        <taxon>Bacteria</taxon>
        <taxon>Pseudomonadati</taxon>
        <taxon>Bacteroidota</taxon>
        <taxon>Flavobacteriia</taxon>
        <taxon>Flavobacteriales</taxon>
        <taxon>Flavobacteriaceae</taxon>
        <taxon>Flavobacterium</taxon>
    </lineage>
</organism>
<protein>
    <submittedName>
        <fullName evidence="2">Undecaprenyl-phosphate 4-deoxy-4-formamido-L-arabinose transferase</fullName>
        <ecNumber evidence="2">2.4.2.53</ecNumber>
    </submittedName>
</protein>
<evidence type="ECO:0000313" key="2">
    <source>
        <dbReference type="EMBL" id="CAA9203642.1"/>
    </source>
</evidence>
<dbReference type="PANTHER" id="PTHR43685:SF2">
    <property type="entry name" value="GLYCOSYLTRANSFERASE 2-LIKE DOMAIN-CONTAINING PROTEIN"/>
    <property type="match status" value="1"/>
</dbReference>
<reference evidence="2 3" key="1">
    <citation type="submission" date="2020-02" db="EMBL/GenBank/DDBJ databases">
        <authorList>
            <person name="Criscuolo A."/>
        </authorList>
    </citation>
    <scope>NUCLEOTIDE SEQUENCE [LARGE SCALE GENOMIC DNA]</scope>
    <source>
        <strain evidence="2">CIP105534</strain>
    </source>
</reference>
<dbReference type="PANTHER" id="PTHR43685">
    <property type="entry name" value="GLYCOSYLTRANSFERASE"/>
    <property type="match status" value="1"/>
</dbReference>
<dbReference type="EC" id="2.4.2.53" evidence="2"/>
<dbReference type="EMBL" id="CADCSU010000212">
    <property type="protein sequence ID" value="CAA9203642.1"/>
    <property type="molecule type" value="Genomic_DNA"/>
</dbReference>
<proteinExistence type="predicted"/>
<keyword evidence="3" id="KW-1185">Reference proteome</keyword>
<keyword evidence="2" id="KW-0808">Transferase</keyword>
<dbReference type="Gene3D" id="3.90.550.10">
    <property type="entry name" value="Spore Coat Polysaccharide Biosynthesis Protein SpsA, Chain A"/>
    <property type="match status" value="1"/>
</dbReference>
<evidence type="ECO:0000313" key="3">
    <source>
        <dbReference type="Proteomes" id="UP000479938"/>
    </source>
</evidence>
<sequence length="267" mass="31623">MSKLVSVIVPCYNQAQYLDECLQSVIRQTYATWECIIVNDGSSDNTSEIINKWIEKDSRFKFVSKQNGGVCQARNLGASITKGFYLLPLDADDYISENYISELIKNIEINNYKIVYGRAFFFGERNEEFQLENVIQVKDLLQYNRIHCSGLFKRDDFFLIGGYDEKMKFGFEDWEFWINMLKDGGQAIKIENCFLYYRIKENSRSTEIDKNQIKTQQMQEYILKKHILSYGYNSVLEMYLKNMKLMNFLEKPHQYFFCKAVISCYFN</sequence>
<keyword evidence="2" id="KW-0328">Glycosyltransferase</keyword>
<dbReference type="AlphaFoldDB" id="A0A6J4GXK2"/>
<dbReference type="InterPro" id="IPR050834">
    <property type="entry name" value="Glycosyltransf_2"/>
</dbReference>
<evidence type="ECO:0000259" key="1">
    <source>
        <dbReference type="Pfam" id="PF00535"/>
    </source>
</evidence>
<dbReference type="InterPro" id="IPR001173">
    <property type="entry name" value="Glyco_trans_2-like"/>
</dbReference>
<dbReference type="CDD" id="cd00761">
    <property type="entry name" value="Glyco_tranf_GTA_type"/>
    <property type="match status" value="1"/>
</dbReference>
<dbReference type="GO" id="GO:0099621">
    <property type="term" value="F:undecaprenyl-phosphate 4-deoxy-4-formamido-L-arabinose transferase activity"/>
    <property type="evidence" value="ECO:0007669"/>
    <property type="project" value="UniProtKB-EC"/>
</dbReference>